<dbReference type="EMBL" id="JBHSMM010000002">
    <property type="protein sequence ID" value="MFC5440488.1"/>
    <property type="molecule type" value="Genomic_DNA"/>
</dbReference>
<name>A0ABW0JX18_9GAMM</name>
<gene>
    <name evidence="2" type="ORF">ACFPK0_10735</name>
</gene>
<evidence type="ECO:0000256" key="1">
    <source>
        <dbReference type="SAM" id="Phobius"/>
    </source>
</evidence>
<reference evidence="3" key="1">
    <citation type="journal article" date="2019" name="Int. J. Syst. Evol. Microbiol.">
        <title>The Global Catalogue of Microorganisms (GCM) 10K type strain sequencing project: providing services to taxonomists for standard genome sequencing and annotation.</title>
        <authorList>
            <consortium name="The Broad Institute Genomics Platform"/>
            <consortium name="The Broad Institute Genome Sequencing Center for Infectious Disease"/>
            <person name="Wu L."/>
            <person name="Ma J."/>
        </authorList>
    </citation>
    <scope>NUCLEOTIDE SEQUENCE [LARGE SCALE GENOMIC DNA]</scope>
    <source>
        <strain evidence="3">KACC 12822</strain>
    </source>
</reference>
<sequence length="231" mass="25440">MVRRAKRERGGERLASAGGWWPWNVLRTRPSLAVGGGLMVLVCGGLVLFGLHPAPALLVGFDVGALVFFAAQLRQFGRATQDEMRERARSQDAGRWGILWSGVALSAVVMVALGTELEMGKAGGWLALVIAAVSIVLSWLFMNTLFALHYAHGFYGDYGEEHEGLDFPGNKEPDYWDFAYFATVIGMTFQVSDVQVTSRYLRRMVLLHGVIAFFFNMFIIAVSVNIMASQA</sequence>
<keyword evidence="1" id="KW-1133">Transmembrane helix</keyword>
<evidence type="ECO:0000313" key="2">
    <source>
        <dbReference type="EMBL" id="MFC5440488.1"/>
    </source>
</evidence>
<feature type="transmembrane region" description="Helical" evidence="1">
    <location>
        <begin position="125"/>
        <end position="148"/>
    </location>
</feature>
<comment type="caution">
    <text evidence="2">The sequence shown here is derived from an EMBL/GenBank/DDBJ whole genome shotgun (WGS) entry which is preliminary data.</text>
</comment>
<keyword evidence="1" id="KW-0812">Transmembrane</keyword>
<feature type="transmembrane region" description="Helical" evidence="1">
    <location>
        <begin position="56"/>
        <end position="73"/>
    </location>
</feature>
<accession>A0ABW0JX18</accession>
<proteinExistence type="predicted"/>
<dbReference type="InterPro" id="IPR009781">
    <property type="entry name" value="DUF1345"/>
</dbReference>
<organism evidence="2 3">
    <name type="scientific">Rhodanobacter ginsenosidimutans</name>
    <dbReference type="NCBI Taxonomy" id="490571"/>
    <lineage>
        <taxon>Bacteria</taxon>
        <taxon>Pseudomonadati</taxon>
        <taxon>Pseudomonadota</taxon>
        <taxon>Gammaproteobacteria</taxon>
        <taxon>Lysobacterales</taxon>
        <taxon>Rhodanobacteraceae</taxon>
        <taxon>Rhodanobacter</taxon>
    </lineage>
</organism>
<dbReference type="Pfam" id="PF07077">
    <property type="entry name" value="DUF1345"/>
    <property type="match status" value="1"/>
</dbReference>
<evidence type="ECO:0000313" key="3">
    <source>
        <dbReference type="Proteomes" id="UP001596018"/>
    </source>
</evidence>
<keyword evidence="1" id="KW-0472">Membrane</keyword>
<dbReference type="Proteomes" id="UP001596018">
    <property type="component" value="Unassembled WGS sequence"/>
</dbReference>
<feature type="transmembrane region" description="Helical" evidence="1">
    <location>
        <begin position="205"/>
        <end position="228"/>
    </location>
</feature>
<feature type="transmembrane region" description="Helical" evidence="1">
    <location>
        <begin position="32"/>
        <end position="50"/>
    </location>
</feature>
<keyword evidence="3" id="KW-1185">Reference proteome</keyword>
<protein>
    <submittedName>
        <fullName evidence="2">DUF1345 domain-containing protein</fullName>
    </submittedName>
</protein>
<feature type="transmembrane region" description="Helical" evidence="1">
    <location>
        <begin position="93"/>
        <end position="113"/>
    </location>
</feature>
<dbReference type="RefSeq" id="WP_056077762.1">
    <property type="nucleotide sequence ID" value="NZ_JALBWS010000013.1"/>
</dbReference>